<dbReference type="PROSITE" id="PS50977">
    <property type="entry name" value="HTH_TETR_2"/>
    <property type="match status" value="1"/>
</dbReference>
<evidence type="ECO:0000256" key="1">
    <source>
        <dbReference type="ARBA" id="ARBA00023015"/>
    </source>
</evidence>
<sequence length="218" mass="23373">MHSMSDSAVMSVRDRRMEQTRRSITNVTRAMTAEHGLHGFTVDQVCDEVGVSRRTFFNYFRTKEDAIVGADNAAVEIEEAVAFLDARDAERGATSPVDYLAELAIHQVSAIGLTPQQAAGFIAALEKEPQLLERLMKSGSERERELTGLVAAREGFEPADVRAQAAVAIANSVIRIAMGRFVAPGNTRSFDSLLGDALVAARAVFPPAAPSSANNPGA</sequence>
<dbReference type="Proteomes" id="UP000244893">
    <property type="component" value="Unassembled WGS sequence"/>
</dbReference>
<keyword evidence="7" id="KW-1185">Reference proteome</keyword>
<keyword evidence="1" id="KW-0805">Transcription regulation</keyword>
<comment type="caution">
    <text evidence="6">The sequence shown here is derived from an EMBL/GenBank/DDBJ whole genome shotgun (WGS) entry which is preliminary data.</text>
</comment>
<dbReference type="Gene3D" id="1.10.357.10">
    <property type="entry name" value="Tetracycline Repressor, domain 2"/>
    <property type="match status" value="1"/>
</dbReference>
<keyword evidence="2 4" id="KW-0238">DNA-binding</keyword>
<organism evidence="6 7">
    <name type="scientific">Amnibacterium flavum</name>
    <dbReference type="NCBI Taxonomy" id="2173173"/>
    <lineage>
        <taxon>Bacteria</taxon>
        <taxon>Bacillati</taxon>
        <taxon>Actinomycetota</taxon>
        <taxon>Actinomycetes</taxon>
        <taxon>Micrococcales</taxon>
        <taxon>Microbacteriaceae</taxon>
        <taxon>Amnibacterium</taxon>
    </lineage>
</organism>
<dbReference type="EMBL" id="QEOP01000001">
    <property type="protein sequence ID" value="PVZ95576.1"/>
    <property type="molecule type" value="Genomic_DNA"/>
</dbReference>
<dbReference type="GO" id="GO:0003700">
    <property type="term" value="F:DNA-binding transcription factor activity"/>
    <property type="evidence" value="ECO:0007669"/>
    <property type="project" value="TreeGrafter"/>
</dbReference>
<dbReference type="InterPro" id="IPR009057">
    <property type="entry name" value="Homeodomain-like_sf"/>
</dbReference>
<dbReference type="InterPro" id="IPR023772">
    <property type="entry name" value="DNA-bd_HTH_TetR-type_CS"/>
</dbReference>
<evidence type="ECO:0000259" key="5">
    <source>
        <dbReference type="PROSITE" id="PS50977"/>
    </source>
</evidence>
<reference evidence="6 7" key="1">
    <citation type="submission" date="2018-05" db="EMBL/GenBank/DDBJ databases">
        <title>Amnibacterium sp. M8JJ-5, whole genome shotgun sequence.</title>
        <authorList>
            <person name="Tuo L."/>
        </authorList>
    </citation>
    <scope>NUCLEOTIDE SEQUENCE [LARGE SCALE GENOMIC DNA]</scope>
    <source>
        <strain evidence="6 7">M8JJ-5</strain>
    </source>
</reference>
<dbReference type="InterPro" id="IPR001647">
    <property type="entry name" value="HTH_TetR"/>
</dbReference>
<dbReference type="InterPro" id="IPR050109">
    <property type="entry name" value="HTH-type_TetR-like_transc_reg"/>
</dbReference>
<feature type="DNA-binding region" description="H-T-H motif" evidence="4">
    <location>
        <begin position="41"/>
        <end position="60"/>
    </location>
</feature>
<evidence type="ECO:0000256" key="3">
    <source>
        <dbReference type="ARBA" id="ARBA00023163"/>
    </source>
</evidence>
<evidence type="ECO:0000313" key="7">
    <source>
        <dbReference type="Proteomes" id="UP000244893"/>
    </source>
</evidence>
<evidence type="ECO:0000313" key="6">
    <source>
        <dbReference type="EMBL" id="PVZ95576.1"/>
    </source>
</evidence>
<gene>
    <name evidence="6" type="ORF">DDQ50_03515</name>
</gene>
<dbReference type="SUPFAM" id="SSF46689">
    <property type="entry name" value="Homeodomain-like"/>
    <property type="match status" value="1"/>
</dbReference>
<dbReference type="GO" id="GO:0000976">
    <property type="term" value="F:transcription cis-regulatory region binding"/>
    <property type="evidence" value="ECO:0007669"/>
    <property type="project" value="TreeGrafter"/>
</dbReference>
<dbReference type="PANTHER" id="PTHR30055">
    <property type="entry name" value="HTH-TYPE TRANSCRIPTIONAL REGULATOR RUTR"/>
    <property type="match status" value="1"/>
</dbReference>
<feature type="domain" description="HTH tetR-type" evidence="5">
    <location>
        <begin position="18"/>
        <end position="78"/>
    </location>
</feature>
<dbReference type="Pfam" id="PF00440">
    <property type="entry name" value="TetR_N"/>
    <property type="match status" value="1"/>
</dbReference>
<keyword evidence="3" id="KW-0804">Transcription</keyword>
<evidence type="ECO:0000256" key="4">
    <source>
        <dbReference type="PROSITE-ProRule" id="PRU00335"/>
    </source>
</evidence>
<proteinExistence type="predicted"/>
<evidence type="ECO:0000256" key="2">
    <source>
        <dbReference type="ARBA" id="ARBA00023125"/>
    </source>
</evidence>
<name>A0A2V1HSI0_9MICO</name>
<dbReference type="AlphaFoldDB" id="A0A2V1HSI0"/>
<dbReference type="OrthoDB" id="8688418at2"/>
<dbReference type="PANTHER" id="PTHR30055:SF234">
    <property type="entry name" value="HTH-TYPE TRANSCRIPTIONAL REGULATOR BETI"/>
    <property type="match status" value="1"/>
</dbReference>
<accession>A0A2V1HSI0</accession>
<protein>
    <recommendedName>
        <fullName evidence="5">HTH tetR-type domain-containing protein</fullName>
    </recommendedName>
</protein>
<dbReference type="PROSITE" id="PS01081">
    <property type="entry name" value="HTH_TETR_1"/>
    <property type="match status" value="1"/>
</dbReference>